<sequence>MTLSGLLDRYSNLFVKPFMIMTVSVIAAILTIAPFVIQFKTAPSLGMFKDLWFCRLWSLLGPISTKKDAIHVHPLVQQARGVVLDVGPGSGLVVNCFDKSKIEKIYGIEPCLDLHHQLHRNIRAAGLSDIYTVVGCGAEDTDKLREYGITPESVNTIVTIKVLCSVPTPEKTIESLYKLLVPGGQWLVFEHTQNRHSWLTRVFQAIYQLAWPHLLSGCNINRRTDDILANAGLWDMNELEVPKGEFHWDIIPHTAGRLVKA</sequence>
<dbReference type="SUPFAM" id="SSF53335">
    <property type="entry name" value="S-adenosyl-L-methionine-dependent methyltransferases"/>
    <property type="match status" value="1"/>
</dbReference>
<dbReference type="Pfam" id="PF13489">
    <property type="entry name" value="Methyltransf_23"/>
    <property type="match status" value="1"/>
</dbReference>
<keyword evidence="1" id="KW-0472">Membrane</keyword>
<keyword evidence="1" id="KW-0812">Transmembrane</keyword>
<dbReference type="InterPro" id="IPR052356">
    <property type="entry name" value="Thiol_S-MT"/>
</dbReference>
<evidence type="ECO:0000313" key="3">
    <source>
        <dbReference type="Proteomes" id="UP001447188"/>
    </source>
</evidence>
<accession>A0ABR3GPC0</accession>
<reference evidence="2 3" key="1">
    <citation type="submission" date="2024-02" db="EMBL/GenBank/DDBJ databases">
        <title>Discinaceae phylogenomics.</title>
        <authorList>
            <person name="Dirks A.C."/>
            <person name="James T.Y."/>
        </authorList>
    </citation>
    <scope>NUCLEOTIDE SEQUENCE [LARGE SCALE GENOMIC DNA]</scope>
    <source>
        <strain evidence="2 3">ACD0624</strain>
    </source>
</reference>
<dbReference type="EMBL" id="JBBBZM010000031">
    <property type="protein sequence ID" value="KAL0637728.1"/>
    <property type="molecule type" value="Genomic_DNA"/>
</dbReference>
<protein>
    <submittedName>
        <fullName evidence="2">Uncharacterized protein</fullName>
    </submittedName>
</protein>
<evidence type="ECO:0000256" key="1">
    <source>
        <dbReference type="SAM" id="Phobius"/>
    </source>
</evidence>
<proteinExistence type="predicted"/>
<dbReference type="PANTHER" id="PTHR45036">
    <property type="entry name" value="METHYLTRANSFERASE LIKE 7B"/>
    <property type="match status" value="1"/>
</dbReference>
<organism evidence="2 3">
    <name type="scientific">Discina gigas</name>
    <dbReference type="NCBI Taxonomy" id="1032678"/>
    <lineage>
        <taxon>Eukaryota</taxon>
        <taxon>Fungi</taxon>
        <taxon>Dikarya</taxon>
        <taxon>Ascomycota</taxon>
        <taxon>Pezizomycotina</taxon>
        <taxon>Pezizomycetes</taxon>
        <taxon>Pezizales</taxon>
        <taxon>Discinaceae</taxon>
        <taxon>Discina</taxon>
    </lineage>
</organism>
<gene>
    <name evidence="2" type="ORF">Q9L58_003288</name>
</gene>
<dbReference type="InterPro" id="IPR029063">
    <property type="entry name" value="SAM-dependent_MTases_sf"/>
</dbReference>
<dbReference type="CDD" id="cd02440">
    <property type="entry name" value="AdoMet_MTases"/>
    <property type="match status" value="1"/>
</dbReference>
<name>A0ABR3GPC0_9PEZI</name>
<evidence type="ECO:0000313" key="2">
    <source>
        <dbReference type="EMBL" id="KAL0637728.1"/>
    </source>
</evidence>
<keyword evidence="1" id="KW-1133">Transmembrane helix</keyword>
<keyword evidence="3" id="KW-1185">Reference proteome</keyword>
<feature type="transmembrane region" description="Helical" evidence="1">
    <location>
        <begin position="20"/>
        <end position="39"/>
    </location>
</feature>
<dbReference type="Gene3D" id="3.40.50.150">
    <property type="entry name" value="Vaccinia Virus protein VP39"/>
    <property type="match status" value="1"/>
</dbReference>
<dbReference type="PANTHER" id="PTHR45036:SF1">
    <property type="entry name" value="METHYLTRANSFERASE LIKE 7A"/>
    <property type="match status" value="1"/>
</dbReference>
<dbReference type="Proteomes" id="UP001447188">
    <property type="component" value="Unassembled WGS sequence"/>
</dbReference>
<comment type="caution">
    <text evidence="2">The sequence shown here is derived from an EMBL/GenBank/DDBJ whole genome shotgun (WGS) entry which is preliminary data.</text>
</comment>